<dbReference type="Proteomes" id="UP000002820">
    <property type="component" value="Segment"/>
</dbReference>
<proteinExistence type="predicted"/>
<dbReference type="KEGG" id="vg:13405322"/>
<dbReference type="RefSeq" id="YP_006560383.1">
    <property type="nucleotide sequence ID" value="NC_018271.1"/>
</dbReference>
<dbReference type="GeneID" id="13405322"/>
<dbReference type="OrthoDB" id="9469at10239"/>
<dbReference type="EMBL" id="JQ823122">
    <property type="protein sequence ID" value="AFM54704.1"/>
    <property type="molecule type" value="Genomic_DNA"/>
</dbReference>
<accession>I6R9N2</accession>
<evidence type="ECO:0000313" key="2">
    <source>
        <dbReference type="Proteomes" id="UP000002820"/>
    </source>
</evidence>
<name>I6R9N2_9CAUD</name>
<organism evidence="1 2">
    <name type="scientific">Nonlabens phage P12024S</name>
    <dbReference type="NCBI Taxonomy" id="1168478"/>
    <lineage>
        <taxon>Viruses</taxon>
        <taxon>Duplodnaviria</taxon>
        <taxon>Heunggongvirae</taxon>
        <taxon>Uroviricota</taxon>
        <taxon>Caudoviricetes</taxon>
        <taxon>Inhavirus</taxon>
        <taxon>Inhavirus P12024S</taxon>
    </lineage>
</organism>
<reference evidence="1 2" key="1">
    <citation type="journal article" date="2012" name="J. Virol.">
        <title>Complete Genome Sequences of Two Persicivirga Bacteriophages, P12024S and P12024L.</title>
        <authorList>
            <person name="Kang I."/>
            <person name="Jang H."/>
            <person name="Cho J.C."/>
        </authorList>
    </citation>
    <scope>NUCLEOTIDE SEQUENCE [LARGE SCALE GENOMIC DNA]</scope>
</reference>
<protein>
    <submittedName>
        <fullName evidence="1">Uncharacterized protein</fullName>
    </submittedName>
</protein>
<sequence>MKNLKFRVHSPEHSEAIQKRLFELGYQWRFGGKHIKNREAMFLFCNHRKIITMADDEVYFFDSENQLATLDDLYKDDREQLTIKEVEERFNVKVIYPK</sequence>
<keyword evidence="2" id="KW-1185">Reference proteome</keyword>
<gene>
    <name evidence="1" type="ORF">P12024S_43</name>
</gene>
<evidence type="ECO:0000313" key="1">
    <source>
        <dbReference type="EMBL" id="AFM54704.1"/>
    </source>
</evidence>